<evidence type="ECO:0000313" key="3">
    <source>
        <dbReference type="Proteomes" id="UP001057498"/>
    </source>
</evidence>
<proteinExistence type="predicted"/>
<accession>A0ABM7YGG1</accession>
<dbReference type="InterPro" id="IPR008984">
    <property type="entry name" value="SMAD_FHA_dom_sf"/>
</dbReference>
<sequence length="211" mass="21142">MFTEAQFDVPLDIGCDGADALRFVAGGAAGEAAGRLAARVVRAGGGYRLIDLGDGAGRAGAGDAGGAGLLCNGVRVTRSVDLAHGDVLRFGAGGPAVALRLDPPPAQWARPAAPVLRKGRREGLARALARSLSQGLALGLAMGLALVAGQVTGAVFPEVEPVSQVGAGIGAAFGAELAGRYAQVLPDQMPPDQALSGVTRVSQRRPHAAPR</sequence>
<evidence type="ECO:0000256" key="1">
    <source>
        <dbReference type="SAM" id="MobiDB-lite"/>
    </source>
</evidence>
<protein>
    <recommendedName>
        <fullName evidence="4">FHA domain-containing protein</fullName>
    </recommendedName>
</protein>
<feature type="region of interest" description="Disordered" evidence="1">
    <location>
        <begin position="188"/>
        <end position="211"/>
    </location>
</feature>
<organism evidence="2 3">
    <name type="scientific">Sphaerotilus microaerophilus</name>
    <dbReference type="NCBI Taxonomy" id="2914710"/>
    <lineage>
        <taxon>Bacteria</taxon>
        <taxon>Pseudomonadati</taxon>
        <taxon>Pseudomonadota</taxon>
        <taxon>Betaproteobacteria</taxon>
        <taxon>Burkholderiales</taxon>
        <taxon>Sphaerotilaceae</taxon>
        <taxon>Sphaerotilus</taxon>
    </lineage>
</organism>
<gene>
    <name evidence="2" type="ORF">CATMQ487_02340</name>
</gene>
<reference evidence="2" key="1">
    <citation type="submission" date="2022-04" db="EMBL/GenBank/DDBJ databases">
        <title>Whole genome sequence of Sphaerotilus sp. FB-5.</title>
        <authorList>
            <person name="Takeda M."/>
            <person name="Narihara S."/>
            <person name="Akimoto M."/>
            <person name="Akimoto R."/>
            <person name="Nishiyashiki S."/>
            <person name="Murakami T."/>
        </authorList>
    </citation>
    <scope>NUCLEOTIDE SEQUENCE</scope>
    <source>
        <strain evidence="2">FB-5</strain>
    </source>
</reference>
<dbReference type="SUPFAM" id="SSF49879">
    <property type="entry name" value="SMAD/FHA domain"/>
    <property type="match status" value="1"/>
</dbReference>
<dbReference type="Proteomes" id="UP001057498">
    <property type="component" value="Chromosome"/>
</dbReference>
<evidence type="ECO:0008006" key="4">
    <source>
        <dbReference type="Google" id="ProtNLM"/>
    </source>
</evidence>
<evidence type="ECO:0000313" key="2">
    <source>
        <dbReference type="EMBL" id="BDI03264.1"/>
    </source>
</evidence>
<name>A0ABM7YGG1_9BURK</name>
<feature type="compositionally biased region" description="Basic residues" evidence="1">
    <location>
        <begin position="202"/>
        <end position="211"/>
    </location>
</feature>
<keyword evidence="3" id="KW-1185">Reference proteome</keyword>
<dbReference type="EMBL" id="AP025730">
    <property type="protein sequence ID" value="BDI03264.1"/>
    <property type="molecule type" value="Genomic_DNA"/>
</dbReference>